<evidence type="ECO:0000256" key="6">
    <source>
        <dbReference type="ARBA" id="ARBA00022692"/>
    </source>
</evidence>
<dbReference type="EMBL" id="JBBJBU010000006">
    <property type="protein sequence ID" value="KAK7205218.1"/>
    <property type="molecule type" value="Genomic_DNA"/>
</dbReference>
<evidence type="ECO:0000256" key="2">
    <source>
        <dbReference type="ARBA" id="ARBA00004141"/>
    </source>
</evidence>
<dbReference type="PROSITE" id="PS50089">
    <property type="entry name" value="ZF_RING_2"/>
    <property type="match status" value="1"/>
</dbReference>
<keyword evidence="7" id="KW-0479">Metal-binding</keyword>
<keyword evidence="9" id="KW-0833">Ubl conjugation pathway</keyword>
<dbReference type="InterPro" id="IPR013083">
    <property type="entry name" value="Znf_RING/FYVE/PHD"/>
</dbReference>
<evidence type="ECO:0000256" key="14">
    <source>
        <dbReference type="SAM" id="MobiDB-lite"/>
    </source>
</evidence>
<feature type="transmembrane region" description="Helical" evidence="15">
    <location>
        <begin position="674"/>
        <end position="693"/>
    </location>
</feature>
<evidence type="ECO:0000313" key="19">
    <source>
        <dbReference type="Proteomes" id="UP001498771"/>
    </source>
</evidence>
<evidence type="ECO:0000256" key="1">
    <source>
        <dbReference type="ARBA" id="ARBA00000900"/>
    </source>
</evidence>
<dbReference type="RefSeq" id="XP_064768251.1">
    <property type="nucleotide sequence ID" value="XM_064910832.1"/>
</dbReference>
<feature type="transmembrane region" description="Helical" evidence="15">
    <location>
        <begin position="1167"/>
        <end position="1185"/>
    </location>
</feature>
<dbReference type="Proteomes" id="UP001498771">
    <property type="component" value="Unassembled WGS sequence"/>
</dbReference>
<feature type="transmembrane region" description="Helical" evidence="15">
    <location>
        <begin position="725"/>
        <end position="749"/>
    </location>
</feature>
<evidence type="ECO:0000256" key="13">
    <source>
        <dbReference type="PROSITE-ProRule" id="PRU00175"/>
    </source>
</evidence>
<evidence type="ECO:0000256" key="4">
    <source>
        <dbReference type="ARBA" id="ARBA00012483"/>
    </source>
</evidence>
<dbReference type="SMART" id="SM00744">
    <property type="entry name" value="RINGv"/>
    <property type="match status" value="1"/>
</dbReference>
<feature type="transmembrane region" description="Helical" evidence="15">
    <location>
        <begin position="544"/>
        <end position="564"/>
    </location>
</feature>
<keyword evidence="5" id="KW-0808">Transferase</keyword>
<keyword evidence="8 13" id="KW-0863">Zinc-finger</keyword>
<dbReference type="CDD" id="cd16702">
    <property type="entry name" value="RING_CH-C4HC3_MARCH6"/>
    <property type="match status" value="1"/>
</dbReference>
<feature type="domain" description="RING-CH-type" evidence="17">
    <location>
        <begin position="11"/>
        <end position="73"/>
    </location>
</feature>
<dbReference type="Pfam" id="PF23113">
    <property type="entry name" value="MARCHF6_C"/>
    <property type="match status" value="1"/>
</dbReference>
<dbReference type="Gene3D" id="3.30.40.10">
    <property type="entry name" value="Zinc/RING finger domain, C3HC4 (zinc finger)"/>
    <property type="match status" value="1"/>
</dbReference>
<evidence type="ECO:0000256" key="5">
    <source>
        <dbReference type="ARBA" id="ARBA00022679"/>
    </source>
</evidence>
<feature type="transmembrane region" description="Helical" evidence="15">
    <location>
        <begin position="1131"/>
        <end position="1155"/>
    </location>
</feature>
<feature type="transmembrane region" description="Helical" evidence="15">
    <location>
        <begin position="1262"/>
        <end position="1280"/>
    </location>
</feature>
<evidence type="ECO:0000313" key="18">
    <source>
        <dbReference type="EMBL" id="KAK7205218.1"/>
    </source>
</evidence>
<comment type="subcellular location">
    <subcellularLocation>
        <location evidence="2">Membrane</location>
        <topology evidence="2">Multi-pass membrane protein</topology>
    </subcellularLocation>
</comment>
<protein>
    <recommendedName>
        <fullName evidence="4">RING-type E3 ubiquitin transferase</fullName>
        <ecNumber evidence="4">2.3.2.27</ecNumber>
    </recommendedName>
</protein>
<keyword evidence="11 15" id="KW-1133">Transmembrane helix</keyword>
<feature type="transmembrane region" description="Helical" evidence="15">
    <location>
        <begin position="519"/>
        <end position="538"/>
    </location>
</feature>
<evidence type="ECO:0000256" key="15">
    <source>
        <dbReference type="SAM" id="Phobius"/>
    </source>
</evidence>
<feature type="transmembrane region" description="Helical" evidence="15">
    <location>
        <begin position="201"/>
        <end position="220"/>
    </location>
</feature>
<proteinExistence type="predicted"/>
<dbReference type="PANTHER" id="PTHR13145:SF0">
    <property type="entry name" value="E3 UBIQUITIN-PROTEIN LIGASE MARCHF6"/>
    <property type="match status" value="1"/>
</dbReference>
<comment type="caution">
    <text evidence="18">The sequence shown here is derived from an EMBL/GenBank/DDBJ whole genome shotgun (WGS) entry which is preliminary data.</text>
</comment>
<dbReference type="PROSITE" id="PS51292">
    <property type="entry name" value="ZF_RING_CH"/>
    <property type="match status" value="1"/>
</dbReference>
<keyword evidence="10" id="KW-0862">Zinc</keyword>
<feature type="transmembrane region" description="Helical" evidence="15">
    <location>
        <begin position="101"/>
        <end position="120"/>
    </location>
</feature>
<sequence>MSFNGDIIDDSDEMETDTCRICRGEGTAEEPLYHPCKCSGSIKYVHQECLQEWLQHSQRKPTCELCKTPFKFTKLYAPDMPTRIPFFLLAEKLLDRIRSWIFLYQRLILVAFVWIIWLPLSTRYAVRVYFWLSDEMFETNNNTLAETIFLGGGLPVDPAAANATVVVPEPAAPSLGYTIKHMIFGDLVSDPLIEKLLDDTFEGQVITGLVIFVVALVFLIREWVLQNAAWNVNLPDPVRAVPVVDERPLGEQVMENIQPGLLDAPRRDREPANDAAVALRQDAPGDQDAGGAGHEAGVIDLVEEERDRLEFAARARQLVVEHFADAGPDRPNLVDLLAQHHREHQLEILRRQQNNEGELRQRHNLNDANRAPIDVEDGQEEQQPAVEVNAADAQMRLGQLNLDELMNDIAQPIEPEPEEEPEQEPEANVEEPGLWETVGAWLQEYIIGGDNQADAERLAGAIDVVDNFDAMMEPAARRLEDEEAVEDRDGEGDDDGDDFDGVLEFIGVRGPLSTLFQNGSFATVMMTGTLALALWVPYLIGKFVLMVMSHPVTFFGVLPIRVMAFIANQGVDIFIVVLMYGVFGVRLYIEISEQLTNITTTKYFPWLAFWLKDEADMRVISESWARIVERQNDATALLGGSGMNDIKLVLMNPAWLKYIHGGVVPDHTTAIDRVVAVFAGYLFLIVLGALYLSRWSKKKGNRRMSMALERVIVEVLGQAGAILKVIVIIAIELVVFPLFCGILLDVALLPLFDGASIASRWEFTLNHPFVSVFLHWFAGTCYMFHFALFVSMCREIVRPGLLFFIRDPNDPNFHPIRDVLDRPVLMQLRKIIISAFIYCSLICICLGGVVYGLRCVVGGGILPIHWAWNGTMGEAPIELLMYQVFMAYLLKFFKPSGVVENSWEFFFRKAASVLRLTSFILGREVPLEQGKLIFRSPIDWMLSFFRDPQGIEPIRSADEINETASQVLFLRDGEFVRAPSSDSVHLRKERHEFVVVNKDNRRLDGKEDTPEDLKDTTVVYTPPHFRVRIACLLAGIWMYATACGLFVTLGPLLLGREIFEAVTDPERPMNDVISFTFGAYIFCAAYMVGEFLVTNREHIRQKYLKLVHSFSHPQEFIRKIIGIYISAGKFVYVYAALGFVIPSLLGLTIELYIVIPLHLYYSAEQPIIHVIQSWALGLLYCRGIYKISSTIRPNSRLETALASTFANGYARPNARVASNKIIKPAVLFFGVFLLAPVLIVFAAQFALRTDVSQDVLVASYRLIYPAILLLLLIIFCYRAVRRVCSSWNTRLRDEVYLVGMQLHNHADD</sequence>
<feature type="transmembrane region" description="Helical" evidence="15">
    <location>
        <begin position="571"/>
        <end position="589"/>
    </location>
</feature>
<dbReference type="EC" id="2.3.2.27" evidence="4"/>
<feature type="region of interest" description="Disordered" evidence="14">
    <location>
        <begin position="477"/>
        <end position="496"/>
    </location>
</feature>
<evidence type="ECO:0000259" key="16">
    <source>
        <dbReference type="PROSITE" id="PS50089"/>
    </source>
</evidence>
<dbReference type="PANTHER" id="PTHR13145">
    <property type="entry name" value="SSM4 PROTEIN"/>
    <property type="match status" value="1"/>
</dbReference>
<dbReference type="SUPFAM" id="SSF57850">
    <property type="entry name" value="RING/U-box"/>
    <property type="match status" value="1"/>
</dbReference>
<gene>
    <name evidence="18" type="ORF">BZA70DRAFT_257849</name>
</gene>
<keyword evidence="19" id="KW-1185">Reference proteome</keyword>
<dbReference type="InterPro" id="IPR011016">
    <property type="entry name" value="Znf_RING-CH"/>
</dbReference>
<feature type="transmembrane region" description="Helical" evidence="15">
    <location>
        <begin position="831"/>
        <end position="853"/>
    </location>
</feature>
<comment type="pathway">
    <text evidence="3">Protein modification; protein ubiquitination.</text>
</comment>
<dbReference type="Pfam" id="PF12906">
    <property type="entry name" value="RINGv"/>
    <property type="match status" value="1"/>
</dbReference>
<feature type="transmembrane region" description="Helical" evidence="15">
    <location>
        <begin position="1225"/>
        <end position="1247"/>
    </location>
</feature>
<accession>A0ABR1F815</accession>
<feature type="transmembrane region" description="Helical" evidence="15">
    <location>
        <begin position="873"/>
        <end position="890"/>
    </location>
</feature>
<evidence type="ECO:0000256" key="9">
    <source>
        <dbReference type="ARBA" id="ARBA00022786"/>
    </source>
</evidence>
<evidence type="ECO:0000259" key="17">
    <source>
        <dbReference type="PROSITE" id="PS51292"/>
    </source>
</evidence>
<feature type="transmembrane region" description="Helical" evidence="15">
    <location>
        <begin position="1072"/>
        <end position="1093"/>
    </location>
</feature>
<evidence type="ECO:0000256" key="8">
    <source>
        <dbReference type="ARBA" id="ARBA00022771"/>
    </source>
</evidence>
<evidence type="ECO:0000256" key="11">
    <source>
        <dbReference type="ARBA" id="ARBA00022989"/>
    </source>
</evidence>
<dbReference type="InterPro" id="IPR001841">
    <property type="entry name" value="Znf_RING"/>
</dbReference>
<evidence type="ECO:0000256" key="7">
    <source>
        <dbReference type="ARBA" id="ARBA00022723"/>
    </source>
</evidence>
<comment type="catalytic activity">
    <reaction evidence="1">
        <text>S-ubiquitinyl-[E2 ubiquitin-conjugating enzyme]-L-cysteine + [acceptor protein]-L-lysine = [E2 ubiquitin-conjugating enzyme]-L-cysteine + N(6)-ubiquitinyl-[acceptor protein]-L-lysine.</text>
        <dbReference type="EC" id="2.3.2.27"/>
    </reaction>
</comment>
<dbReference type="InterPro" id="IPR056521">
    <property type="entry name" value="MARCHF6-like_C"/>
</dbReference>
<feature type="transmembrane region" description="Helical" evidence="15">
    <location>
        <begin position="769"/>
        <end position="790"/>
    </location>
</feature>
<keyword evidence="6 15" id="KW-0812">Transmembrane</keyword>
<evidence type="ECO:0000256" key="10">
    <source>
        <dbReference type="ARBA" id="ARBA00022833"/>
    </source>
</evidence>
<evidence type="ECO:0000256" key="12">
    <source>
        <dbReference type="ARBA" id="ARBA00023136"/>
    </source>
</evidence>
<feature type="transmembrane region" description="Helical" evidence="15">
    <location>
        <begin position="1029"/>
        <end position="1052"/>
    </location>
</feature>
<organism evidence="18 19">
    <name type="scientific">Myxozyma melibiosi</name>
    <dbReference type="NCBI Taxonomy" id="54550"/>
    <lineage>
        <taxon>Eukaryota</taxon>
        <taxon>Fungi</taxon>
        <taxon>Dikarya</taxon>
        <taxon>Ascomycota</taxon>
        <taxon>Saccharomycotina</taxon>
        <taxon>Lipomycetes</taxon>
        <taxon>Lipomycetales</taxon>
        <taxon>Lipomycetaceae</taxon>
        <taxon>Myxozyma</taxon>
    </lineage>
</organism>
<feature type="domain" description="RING-type" evidence="16">
    <location>
        <begin position="19"/>
        <end position="67"/>
    </location>
</feature>
<evidence type="ECO:0000256" key="3">
    <source>
        <dbReference type="ARBA" id="ARBA00004906"/>
    </source>
</evidence>
<feature type="compositionally biased region" description="Acidic residues" evidence="14">
    <location>
        <begin position="481"/>
        <end position="496"/>
    </location>
</feature>
<name>A0ABR1F815_9ASCO</name>
<reference evidence="18 19" key="1">
    <citation type="submission" date="2024-03" db="EMBL/GenBank/DDBJ databases">
        <title>Genome-scale model development and genomic sequencing of the oleaginous clade Lipomyces.</title>
        <authorList>
            <consortium name="Lawrence Berkeley National Laboratory"/>
            <person name="Czajka J.J."/>
            <person name="Han Y."/>
            <person name="Kim J."/>
            <person name="Mondo S.J."/>
            <person name="Hofstad B.A."/>
            <person name="Robles A."/>
            <person name="Haridas S."/>
            <person name="Riley R."/>
            <person name="LaButti K."/>
            <person name="Pangilinan J."/>
            <person name="Andreopoulos W."/>
            <person name="Lipzen A."/>
            <person name="Yan J."/>
            <person name="Wang M."/>
            <person name="Ng V."/>
            <person name="Grigoriev I.V."/>
            <person name="Spatafora J.W."/>
            <person name="Magnuson J.K."/>
            <person name="Baker S.E."/>
            <person name="Pomraning K.R."/>
        </authorList>
    </citation>
    <scope>NUCLEOTIDE SEQUENCE [LARGE SCALE GENOMIC DNA]</scope>
    <source>
        <strain evidence="18 19">Phaff 52-87</strain>
    </source>
</reference>
<dbReference type="GeneID" id="90036344"/>
<keyword evidence="12 15" id="KW-0472">Membrane</keyword>